<evidence type="ECO:0000313" key="2">
    <source>
        <dbReference type="Proteomes" id="UP000184144"/>
    </source>
</evidence>
<organism evidence="1 2">
    <name type="scientific">Litoreibacter ascidiaceicola</name>
    <dbReference type="NCBI Taxonomy" id="1486859"/>
    <lineage>
        <taxon>Bacteria</taxon>
        <taxon>Pseudomonadati</taxon>
        <taxon>Pseudomonadota</taxon>
        <taxon>Alphaproteobacteria</taxon>
        <taxon>Rhodobacterales</taxon>
        <taxon>Roseobacteraceae</taxon>
        <taxon>Litoreibacter</taxon>
    </lineage>
</organism>
<dbReference type="Pfam" id="PF06620">
    <property type="entry name" value="DUF1150"/>
    <property type="match status" value="1"/>
</dbReference>
<dbReference type="EMBL" id="FQUV01000004">
    <property type="protein sequence ID" value="SHF16252.1"/>
    <property type="molecule type" value="Genomic_DNA"/>
</dbReference>
<proteinExistence type="predicted"/>
<dbReference type="OrthoDB" id="7205167at2"/>
<sequence>MDTQVDLKTLGGADRIVYVRPVDVAELPEEVRSEIVGVDHLYAVHAPDGERLALVKDREMAFMLARQNDFSPVTVH</sequence>
<reference evidence="2" key="1">
    <citation type="submission" date="2016-11" db="EMBL/GenBank/DDBJ databases">
        <authorList>
            <person name="Varghese N."/>
            <person name="Submissions S."/>
        </authorList>
    </citation>
    <scope>NUCLEOTIDE SEQUENCE [LARGE SCALE GENOMIC DNA]</scope>
    <source>
        <strain evidence="2">DSM 100566</strain>
    </source>
</reference>
<name>A0A1M4ZEN6_9RHOB</name>
<dbReference type="InterPro" id="IPR009531">
    <property type="entry name" value="DUF1150"/>
</dbReference>
<dbReference type="Proteomes" id="UP000184144">
    <property type="component" value="Unassembled WGS sequence"/>
</dbReference>
<dbReference type="STRING" id="1486859.SAMN05444273_104148"/>
<gene>
    <name evidence="1" type="ORF">SAMN05444273_104148</name>
</gene>
<evidence type="ECO:0000313" key="1">
    <source>
        <dbReference type="EMBL" id="SHF16252.1"/>
    </source>
</evidence>
<protein>
    <recommendedName>
        <fullName evidence="3">DUF1150 family protein</fullName>
    </recommendedName>
</protein>
<evidence type="ECO:0008006" key="3">
    <source>
        <dbReference type="Google" id="ProtNLM"/>
    </source>
</evidence>
<dbReference type="AlphaFoldDB" id="A0A1M4ZEN6"/>
<keyword evidence="2" id="KW-1185">Reference proteome</keyword>
<dbReference type="RefSeq" id="WP_073143293.1">
    <property type="nucleotide sequence ID" value="NZ_FQUV01000004.1"/>
</dbReference>
<accession>A0A1M4ZEN6</accession>